<sequence length="69" mass="7225">RRGGQRRKEGGVRPAVQQVPADKWPPRQRRPCSPPSPRGEPAEPLTAPGPCTPKDPPSTGVSVPPGGGQ</sequence>
<proteinExistence type="predicted"/>
<feature type="non-terminal residue" evidence="2">
    <location>
        <position position="69"/>
    </location>
</feature>
<reference evidence="2" key="1">
    <citation type="journal article" date="2022" name="bioRxiv">
        <title>Sequencing and chromosome-scale assembly of the giantPleurodeles waltlgenome.</title>
        <authorList>
            <person name="Brown T."/>
            <person name="Elewa A."/>
            <person name="Iarovenko S."/>
            <person name="Subramanian E."/>
            <person name="Araus A.J."/>
            <person name="Petzold A."/>
            <person name="Susuki M."/>
            <person name="Suzuki K.-i.T."/>
            <person name="Hayashi T."/>
            <person name="Toyoda A."/>
            <person name="Oliveira C."/>
            <person name="Osipova E."/>
            <person name="Leigh N.D."/>
            <person name="Simon A."/>
            <person name="Yun M.H."/>
        </authorList>
    </citation>
    <scope>NUCLEOTIDE SEQUENCE</scope>
    <source>
        <strain evidence="2">20211129_DDA</strain>
        <tissue evidence="2">Liver</tissue>
    </source>
</reference>
<evidence type="ECO:0000313" key="3">
    <source>
        <dbReference type="Proteomes" id="UP001066276"/>
    </source>
</evidence>
<evidence type="ECO:0000256" key="1">
    <source>
        <dbReference type="SAM" id="MobiDB-lite"/>
    </source>
</evidence>
<organism evidence="2 3">
    <name type="scientific">Pleurodeles waltl</name>
    <name type="common">Iberian ribbed newt</name>
    <dbReference type="NCBI Taxonomy" id="8319"/>
    <lineage>
        <taxon>Eukaryota</taxon>
        <taxon>Metazoa</taxon>
        <taxon>Chordata</taxon>
        <taxon>Craniata</taxon>
        <taxon>Vertebrata</taxon>
        <taxon>Euteleostomi</taxon>
        <taxon>Amphibia</taxon>
        <taxon>Batrachia</taxon>
        <taxon>Caudata</taxon>
        <taxon>Salamandroidea</taxon>
        <taxon>Salamandridae</taxon>
        <taxon>Pleurodelinae</taxon>
        <taxon>Pleurodeles</taxon>
    </lineage>
</organism>
<feature type="non-terminal residue" evidence="2">
    <location>
        <position position="1"/>
    </location>
</feature>
<dbReference type="Proteomes" id="UP001066276">
    <property type="component" value="Chromosome 2_2"/>
</dbReference>
<gene>
    <name evidence="2" type="ORF">NDU88_004338</name>
</gene>
<evidence type="ECO:0000313" key="2">
    <source>
        <dbReference type="EMBL" id="KAJ1195055.1"/>
    </source>
</evidence>
<feature type="compositionally biased region" description="Low complexity" evidence="1">
    <location>
        <begin position="57"/>
        <end position="69"/>
    </location>
</feature>
<feature type="compositionally biased region" description="Basic and acidic residues" evidence="1">
    <location>
        <begin position="1"/>
        <end position="11"/>
    </location>
</feature>
<name>A0AAV7V0Z2_PLEWA</name>
<accession>A0AAV7V0Z2</accession>
<dbReference type="AlphaFoldDB" id="A0AAV7V0Z2"/>
<keyword evidence="3" id="KW-1185">Reference proteome</keyword>
<feature type="region of interest" description="Disordered" evidence="1">
    <location>
        <begin position="1"/>
        <end position="69"/>
    </location>
</feature>
<protein>
    <submittedName>
        <fullName evidence="2">Uncharacterized protein</fullName>
    </submittedName>
</protein>
<comment type="caution">
    <text evidence="2">The sequence shown here is derived from an EMBL/GenBank/DDBJ whole genome shotgun (WGS) entry which is preliminary data.</text>
</comment>
<dbReference type="EMBL" id="JANPWB010000004">
    <property type="protein sequence ID" value="KAJ1195055.1"/>
    <property type="molecule type" value="Genomic_DNA"/>
</dbReference>